<dbReference type="AlphaFoldDB" id="A0A3Q0JMF5"/>
<dbReference type="Gene3D" id="2.60.40.150">
    <property type="entry name" value="C2 domain"/>
    <property type="match status" value="1"/>
</dbReference>
<keyword evidence="3" id="KW-0677">Repeat</keyword>
<dbReference type="STRING" id="121845.A0A3Q0JMF5"/>
<dbReference type="RefSeq" id="XP_026688338.1">
    <property type="nucleotide sequence ID" value="XM_026832537.1"/>
</dbReference>
<dbReference type="GO" id="GO:0016020">
    <property type="term" value="C:membrane"/>
    <property type="evidence" value="ECO:0007669"/>
    <property type="project" value="UniProtKB-SubCell"/>
</dbReference>
<evidence type="ECO:0000313" key="7">
    <source>
        <dbReference type="Proteomes" id="UP000079169"/>
    </source>
</evidence>
<evidence type="ECO:0000256" key="2">
    <source>
        <dbReference type="ARBA" id="ARBA00022692"/>
    </source>
</evidence>
<evidence type="ECO:0000313" key="8">
    <source>
        <dbReference type="RefSeq" id="XP_026688338.1"/>
    </source>
</evidence>
<dbReference type="PANTHER" id="PTHR12546">
    <property type="entry name" value="FER-1-LIKE"/>
    <property type="match status" value="1"/>
</dbReference>
<evidence type="ECO:0000256" key="6">
    <source>
        <dbReference type="SAM" id="MobiDB-lite"/>
    </source>
</evidence>
<keyword evidence="7" id="KW-1185">Reference proteome</keyword>
<feature type="region of interest" description="Disordered" evidence="6">
    <location>
        <begin position="551"/>
        <end position="571"/>
    </location>
</feature>
<dbReference type="PaxDb" id="121845-A0A3Q0JMF5"/>
<dbReference type="PANTHER" id="PTHR12546:SF60">
    <property type="entry name" value="MISFIRE, ISOFORM F"/>
    <property type="match status" value="1"/>
</dbReference>
<reference evidence="8" key="1">
    <citation type="submission" date="2025-08" db="UniProtKB">
        <authorList>
            <consortium name="RefSeq"/>
        </authorList>
    </citation>
    <scope>IDENTIFICATION</scope>
</reference>
<evidence type="ECO:0000256" key="4">
    <source>
        <dbReference type="ARBA" id="ARBA00022989"/>
    </source>
</evidence>
<dbReference type="InterPro" id="IPR037721">
    <property type="entry name" value="Ferlin"/>
</dbReference>
<proteinExistence type="predicted"/>
<dbReference type="GeneID" id="113472750"/>
<sequence length="571" mass="66332">MSHTVKATVTPIWKETVVISRVVRYRIKSRIQQNQPTIILELWDDDDFKTKSGAKEKLKVISNKLTKDRDELIGRAVVKPNVVLLQDTKSASSTKLRTYPVYNRFMQVGEITAAVELVEIVEDGDENADLTKVEQVAEGDKGALIYKMPQHLLPPEKAYMMEVLFWGLRDVKKIRTPCIAFRCADGGIKTLRYSLLVELVEIVEDGDENADLTKVEQVAEGDKGALIYKMPQHLLPPEKAYMMEVLFWGLRDVKKIRTPCIALRCADGKAKSSVIRDYRRHQNFEILSAVVQVNLNKYKTPLVIKLYQKKRGQYVYKGICVQDNINHLFRQFIEEKSWKLHLNQRNVLLHEKALSEARSSRTSEVKINMDLPLGELERLHRATRKYRRKHKCGEKCKKCLKRSGKHAMRTGHYLNAWLKLPERKQNFNICSIPYLVLTLLQILLWTGKKLFLFAMYCVCGYNRTVKIRARYYKLIELEEKPSGSNVYDTFTIPEVDTDEEEKPDWWSLYYSSVYSSGVVEKIQQIQRENEERKTIRLCKCCNIVPPKFDTKLQESPQEIEKREDSTDTTGK</sequence>
<name>A0A3Q0JMF5_DIACI</name>
<dbReference type="InterPro" id="IPR035892">
    <property type="entry name" value="C2_domain_sf"/>
</dbReference>
<accession>A0A3Q0JMF5</accession>
<comment type="subcellular location">
    <subcellularLocation>
        <location evidence="1">Membrane</location>
    </subcellularLocation>
</comment>
<keyword evidence="5" id="KW-0472">Membrane</keyword>
<dbReference type="Proteomes" id="UP000079169">
    <property type="component" value="Unplaced"/>
</dbReference>
<evidence type="ECO:0000256" key="5">
    <source>
        <dbReference type="ARBA" id="ARBA00023136"/>
    </source>
</evidence>
<dbReference type="KEGG" id="dci:113472750"/>
<organism evidence="7 8">
    <name type="scientific">Diaphorina citri</name>
    <name type="common">Asian citrus psyllid</name>
    <dbReference type="NCBI Taxonomy" id="121845"/>
    <lineage>
        <taxon>Eukaryota</taxon>
        <taxon>Metazoa</taxon>
        <taxon>Ecdysozoa</taxon>
        <taxon>Arthropoda</taxon>
        <taxon>Hexapoda</taxon>
        <taxon>Insecta</taxon>
        <taxon>Pterygota</taxon>
        <taxon>Neoptera</taxon>
        <taxon>Paraneoptera</taxon>
        <taxon>Hemiptera</taxon>
        <taxon>Sternorrhyncha</taxon>
        <taxon>Psylloidea</taxon>
        <taxon>Psyllidae</taxon>
        <taxon>Diaphorininae</taxon>
        <taxon>Diaphorina</taxon>
    </lineage>
</organism>
<evidence type="ECO:0000256" key="1">
    <source>
        <dbReference type="ARBA" id="ARBA00004370"/>
    </source>
</evidence>
<keyword evidence="2" id="KW-0812">Transmembrane</keyword>
<keyword evidence="4" id="KW-1133">Transmembrane helix</keyword>
<gene>
    <name evidence="8" type="primary">LOC113472750</name>
</gene>
<evidence type="ECO:0000256" key="3">
    <source>
        <dbReference type="ARBA" id="ARBA00022737"/>
    </source>
</evidence>
<dbReference type="GO" id="GO:0007009">
    <property type="term" value="P:plasma membrane organization"/>
    <property type="evidence" value="ECO:0007669"/>
    <property type="project" value="TreeGrafter"/>
</dbReference>
<protein>
    <submittedName>
        <fullName evidence="8">Uncharacterized protein LOC113472750</fullName>
    </submittedName>
</protein>